<feature type="region of interest" description="Disordered" evidence="3">
    <location>
        <begin position="293"/>
        <end position="362"/>
    </location>
</feature>
<dbReference type="PANTHER" id="PTHR23095">
    <property type="entry name" value="PARANEOPLASTIC ANTIGEN"/>
    <property type="match status" value="1"/>
</dbReference>
<keyword evidence="1" id="KW-0863">Zinc-finger</keyword>
<dbReference type="Proteomes" id="UP000694844">
    <property type="component" value="Chromosome 6"/>
</dbReference>
<evidence type="ECO:0000256" key="2">
    <source>
        <dbReference type="SAM" id="Coils"/>
    </source>
</evidence>
<organism evidence="5 7">
    <name type="scientific">Crassostrea virginica</name>
    <name type="common">Eastern oyster</name>
    <dbReference type="NCBI Taxonomy" id="6565"/>
    <lineage>
        <taxon>Eukaryota</taxon>
        <taxon>Metazoa</taxon>
        <taxon>Spiralia</taxon>
        <taxon>Lophotrochozoa</taxon>
        <taxon>Mollusca</taxon>
        <taxon>Bivalvia</taxon>
        <taxon>Autobranchia</taxon>
        <taxon>Pteriomorphia</taxon>
        <taxon>Ostreida</taxon>
        <taxon>Ostreoidea</taxon>
        <taxon>Ostreidae</taxon>
        <taxon>Crassostrea</taxon>
    </lineage>
</organism>
<dbReference type="OrthoDB" id="6117954at2759"/>
<dbReference type="RefSeq" id="XP_022289539.1">
    <property type="nucleotide sequence ID" value="XM_022433831.1"/>
</dbReference>
<proteinExistence type="predicted"/>
<dbReference type="RefSeq" id="XP_022289538.1">
    <property type="nucleotide sequence ID" value="XM_022433830.1"/>
</dbReference>
<evidence type="ECO:0000313" key="8">
    <source>
        <dbReference type="RefSeq" id="XP_022289539.1"/>
    </source>
</evidence>
<accession>A0A8B8AG94</accession>
<evidence type="ECO:0000256" key="3">
    <source>
        <dbReference type="SAM" id="MobiDB-lite"/>
    </source>
</evidence>
<dbReference type="SUPFAM" id="SSF57756">
    <property type="entry name" value="Retrovirus zinc finger-like domains"/>
    <property type="match status" value="1"/>
</dbReference>
<keyword evidence="2" id="KW-0175">Coiled coil</keyword>
<dbReference type="KEGG" id="cvn:111101369"/>
<dbReference type="PROSITE" id="PS50158">
    <property type="entry name" value="ZF_CCHC"/>
    <property type="match status" value="1"/>
</dbReference>
<dbReference type="InterPro" id="IPR026523">
    <property type="entry name" value="PNMA"/>
</dbReference>
<protein>
    <submittedName>
        <fullName evidence="6 7">Uncharacterized protein LOC111101369</fullName>
    </submittedName>
</protein>
<evidence type="ECO:0000313" key="5">
    <source>
        <dbReference type="Proteomes" id="UP000694844"/>
    </source>
</evidence>
<evidence type="ECO:0000313" key="6">
    <source>
        <dbReference type="RefSeq" id="XP_022289536.1"/>
    </source>
</evidence>
<dbReference type="InterPro" id="IPR048270">
    <property type="entry name" value="PNMA_C"/>
</dbReference>
<reference evidence="6 7" key="1">
    <citation type="submission" date="2025-04" db="UniProtKB">
        <authorList>
            <consortium name="RefSeq"/>
        </authorList>
    </citation>
    <scope>IDENTIFICATION</scope>
    <source>
        <tissue evidence="6 7">Whole sample</tissue>
    </source>
</reference>
<dbReference type="InterPro" id="IPR036875">
    <property type="entry name" value="Znf_CCHC_sf"/>
</dbReference>
<dbReference type="PANTHER" id="PTHR23095:SF17">
    <property type="entry name" value="PARANEOPLASTIC ANTIGEN MA1"/>
    <property type="match status" value="1"/>
</dbReference>
<sequence length="362" mass="42010">MSTKEEIEEQLNIEKEKSEQLERELQRMHARLKDTQNELEERANEMTNKTEFRANKTVYVAREKKIAKLNGRPVRENDPDVSEWLEDVSQHLKIIDDKDAQISFLMDNLGGQAKDEIRLRPRIDRNTPEKILCIIKDVFASSETLGALQQQFFQRDQKQGESLQNYSLSLMKLLDKIVSKDEKAVSNFDEMLKERFIEGICDSSLRREIRRFSFEKKSMSFGEFRQIILQWTEDYKTKPLSKSYSAHEITSQDSIKTSVTKPQEESQLSEILSMLKLQQKQIDENQKQFKLLSDQLDKQKSRSDTKPNSGQGKQFPRVKQPNLTCYRCGGRGHKAPDCSSQVEGNPKKKGKEGSEDPRSPLN</sequence>
<dbReference type="RefSeq" id="XP_022289536.1">
    <property type="nucleotide sequence ID" value="XM_022433828.1"/>
</dbReference>
<feature type="compositionally biased region" description="Basic and acidic residues" evidence="3">
    <location>
        <begin position="351"/>
        <end position="362"/>
    </location>
</feature>
<keyword evidence="5" id="KW-1185">Reference proteome</keyword>
<dbReference type="GO" id="GO:0008270">
    <property type="term" value="F:zinc ion binding"/>
    <property type="evidence" value="ECO:0007669"/>
    <property type="project" value="UniProtKB-KW"/>
</dbReference>
<dbReference type="AlphaFoldDB" id="A0A8B8AG94"/>
<feature type="coiled-coil region" evidence="2">
    <location>
        <begin position="4"/>
        <end position="49"/>
    </location>
</feature>
<keyword evidence="1" id="KW-0862">Zinc</keyword>
<name>A0A8B8AG94_CRAVI</name>
<dbReference type="Pfam" id="PF14893">
    <property type="entry name" value="PNMA"/>
    <property type="match status" value="1"/>
</dbReference>
<dbReference type="InterPro" id="IPR001878">
    <property type="entry name" value="Znf_CCHC"/>
</dbReference>
<feature type="domain" description="CCHC-type" evidence="4">
    <location>
        <begin position="325"/>
        <end position="338"/>
    </location>
</feature>
<evidence type="ECO:0000259" key="4">
    <source>
        <dbReference type="PROSITE" id="PS50158"/>
    </source>
</evidence>
<evidence type="ECO:0000256" key="1">
    <source>
        <dbReference type="PROSITE-ProRule" id="PRU00047"/>
    </source>
</evidence>
<evidence type="ECO:0000313" key="7">
    <source>
        <dbReference type="RefSeq" id="XP_022289538.1"/>
    </source>
</evidence>
<dbReference type="SMART" id="SM00343">
    <property type="entry name" value="ZnF_C2HC"/>
    <property type="match status" value="1"/>
</dbReference>
<dbReference type="GO" id="GO:0003676">
    <property type="term" value="F:nucleic acid binding"/>
    <property type="evidence" value="ECO:0007669"/>
    <property type="project" value="InterPro"/>
</dbReference>
<dbReference type="GeneID" id="111101369"/>
<dbReference type="Pfam" id="PF00098">
    <property type="entry name" value="zf-CCHC"/>
    <property type="match status" value="1"/>
</dbReference>
<gene>
    <name evidence="6 7 8" type="primary">LOC111101369</name>
</gene>
<keyword evidence="1" id="KW-0479">Metal-binding</keyword>
<feature type="compositionally biased region" description="Basic and acidic residues" evidence="3">
    <location>
        <begin position="295"/>
        <end position="305"/>
    </location>
</feature>